<evidence type="ECO:0000313" key="9">
    <source>
        <dbReference type="EMBL" id="NBD23675.1"/>
    </source>
</evidence>
<comment type="caution">
    <text evidence="9">The sequence shown here is derived from an EMBL/GenBank/DDBJ whole genome shotgun (WGS) entry which is preliminary data.</text>
</comment>
<dbReference type="Gene3D" id="3.40.50.300">
    <property type="entry name" value="P-loop containing nucleotide triphosphate hydrolases"/>
    <property type="match status" value="1"/>
</dbReference>
<organism evidence="9 10">
    <name type="scientific">Paenibacillus glycinis</name>
    <dbReference type="NCBI Taxonomy" id="2697035"/>
    <lineage>
        <taxon>Bacteria</taxon>
        <taxon>Bacillati</taxon>
        <taxon>Bacillota</taxon>
        <taxon>Bacilli</taxon>
        <taxon>Bacillales</taxon>
        <taxon>Paenibacillaceae</taxon>
        <taxon>Paenibacillus</taxon>
    </lineage>
</organism>
<dbReference type="NCBIfam" id="TIGR02315">
    <property type="entry name" value="ABC_phnC"/>
    <property type="match status" value="1"/>
</dbReference>
<keyword evidence="2" id="KW-1003">Cell membrane</keyword>
<dbReference type="Proteomes" id="UP000665561">
    <property type="component" value="Unassembled WGS sequence"/>
</dbReference>
<protein>
    <submittedName>
        <fullName evidence="9">Phosphonate ABC transporter ATP-binding protein</fullName>
    </submittedName>
</protein>
<keyword evidence="5" id="KW-0918">Phosphonate transport</keyword>
<dbReference type="InterPro" id="IPR003593">
    <property type="entry name" value="AAA+_ATPase"/>
</dbReference>
<name>A0ABW9XM43_9BACL</name>
<feature type="domain" description="ABC transporter" evidence="8">
    <location>
        <begin position="5"/>
        <end position="249"/>
    </location>
</feature>
<evidence type="ECO:0000256" key="2">
    <source>
        <dbReference type="ARBA" id="ARBA00022475"/>
    </source>
</evidence>
<dbReference type="RefSeq" id="WP_161742390.1">
    <property type="nucleotide sequence ID" value="NZ_JAAAMV010000003.1"/>
</dbReference>
<accession>A0ABW9XM43</accession>
<evidence type="ECO:0000256" key="4">
    <source>
        <dbReference type="ARBA" id="ARBA00022840"/>
    </source>
</evidence>
<keyword evidence="6" id="KW-1278">Translocase</keyword>
<keyword evidence="1" id="KW-0813">Transport</keyword>
<keyword evidence="7" id="KW-0472">Membrane</keyword>
<evidence type="ECO:0000256" key="5">
    <source>
        <dbReference type="ARBA" id="ARBA00022885"/>
    </source>
</evidence>
<dbReference type="Pfam" id="PF00005">
    <property type="entry name" value="ABC_tran"/>
    <property type="match status" value="1"/>
</dbReference>
<dbReference type="SUPFAM" id="SSF52540">
    <property type="entry name" value="P-loop containing nucleoside triphosphate hydrolases"/>
    <property type="match status" value="1"/>
</dbReference>
<dbReference type="PANTHER" id="PTHR43166">
    <property type="entry name" value="AMINO ACID IMPORT ATP-BINDING PROTEIN"/>
    <property type="match status" value="1"/>
</dbReference>
<proteinExistence type="predicted"/>
<evidence type="ECO:0000313" key="10">
    <source>
        <dbReference type="Proteomes" id="UP000665561"/>
    </source>
</evidence>
<keyword evidence="10" id="KW-1185">Reference proteome</keyword>
<sequence>MASLLEINELSKVYADGTAALKNVSFSVAPGEFIAIIGPSGAGKSTLLRCINRLVKPSGGAIRFRDIDAAAASRRQVRLLRRQTGMIFQGYNLIQRVTVLRNVLHGRLGYMNAVSGSLGLFSRKDVADAKAILHRLGLTEQMFKRADELSGGQQQRVGIARALSQKPQLILADEPIASLDPVASRTIMEHLSGICREDGITCIVNLHQVAMARDYATRIIGIHKGEVVFDGRPGELSEETIHRIYGAAPDWREQGGESLARA</sequence>
<keyword evidence="3" id="KW-0547">Nucleotide-binding</keyword>
<dbReference type="InterPro" id="IPR003439">
    <property type="entry name" value="ABC_transporter-like_ATP-bd"/>
</dbReference>
<dbReference type="InterPro" id="IPR017871">
    <property type="entry name" value="ABC_transporter-like_CS"/>
</dbReference>
<evidence type="ECO:0000256" key="6">
    <source>
        <dbReference type="ARBA" id="ARBA00022967"/>
    </source>
</evidence>
<evidence type="ECO:0000256" key="3">
    <source>
        <dbReference type="ARBA" id="ARBA00022741"/>
    </source>
</evidence>
<dbReference type="PANTHER" id="PTHR43166:SF6">
    <property type="entry name" value="PHOSPHONATES IMPORT ATP-BINDING PROTEIN PHNC"/>
    <property type="match status" value="1"/>
</dbReference>
<evidence type="ECO:0000259" key="8">
    <source>
        <dbReference type="PROSITE" id="PS50893"/>
    </source>
</evidence>
<reference evidence="9 10" key="1">
    <citation type="submission" date="2020-01" db="EMBL/GenBank/DDBJ databases">
        <title>Paenibacillus soybeanensis sp. nov. isolated from the nodules of soybean (Glycine max(L.) Merr).</title>
        <authorList>
            <person name="Wang H."/>
        </authorList>
    </citation>
    <scope>NUCLEOTIDE SEQUENCE [LARGE SCALE GENOMIC DNA]</scope>
    <source>
        <strain evidence="9 10">T1</strain>
    </source>
</reference>
<dbReference type="EMBL" id="JAAAMV010000003">
    <property type="protein sequence ID" value="NBD23675.1"/>
    <property type="molecule type" value="Genomic_DNA"/>
</dbReference>
<keyword evidence="4 9" id="KW-0067">ATP-binding</keyword>
<dbReference type="GO" id="GO:0005524">
    <property type="term" value="F:ATP binding"/>
    <property type="evidence" value="ECO:0007669"/>
    <property type="project" value="UniProtKB-KW"/>
</dbReference>
<dbReference type="CDD" id="cd03256">
    <property type="entry name" value="ABC_PhnC_transporter"/>
    <property type="match status" value="1"/>
</dbReference>
<gene>
    <name evidence="9" type="primary">phnC</name>
    <name evidence="9" type="ORF">GT019_07305</name>
</gene>
<dbReference type="PROSITE" id="PS00211">
    <property type="entry name" value="ABC_TRANSPORTER_1"/>
    <property type="match status" value="1"/>
</dbReference>
<dbReference type="PROSITE" id="PS50893">
    <property type="entry name" value="ABC_TRANSPORTER_2"/>
    <property type="match status" value="1"/>
</dbReference>
<dbReference type="InterPro" id="IPR027417">
    <property type="entry name" value="P-loop_NTPase"/>
</dbReference>
<evidence type="ECO:0000256" key="1">
    <source>
        <dbReference type="ARBA" id="ARBA00022448"/>
    </source>
</evidence>
<dbReference type="InterPro" id="IPR050086">
    <property type="entry name" value="MetN_ABC_transporter-like"/>
</dbReference>
<evidence type="ECO:0000256" key="7">
    <source>
        <dbReference type="ARBA" id="ARBA00023136"/>
    </source>
</evidence>
<dbReference type="SMART" id="SM00382">
    <property type="entry name" value="AAA"/>
    <property type="match status" value="1"/>
</dbReference>
<dbReference type="InterPro" id="IPR012693">
    <property type="entry name" value="ABC_transpr_PhnC"/>
</dbReference>